<dbReference type="SUPFAM" id="SSF55874">
    <property type="entry name" value="ATPase domain of HSP90 chaperone/DNA topoisomerase II/histidine kinase"/>
    <property type="match status" value="1"/>
</dbReference>
<dbReference type="PANTHER" id="PTHR43065">
    <property type="entry name" value="SENSOR HISTIDINE KINASE"/>
    <property type="match status" value="1"/>
</dbReference>
<dbReference type="Gene3D" id="3.30.565.10">
    <property type="entry name" value="Histidine kinase-like ATPase, C-terminal domain"/>
    <property type="match status" value="1"/>
</dbReference>
<comment type="caution">
    <text evidence="1">The sequence shown here is derived from an EMBL/GenBank/DDBJ whole genome shotgun (WGS) entry which is preliminary data.</text>
</comment>
<accession>A0ABS1UB01</accession>
<name>A0ABS1UB01_9PROT</name>
<dbReference type="PANTHER" id="PTHR43065:SF42">
    <property type="entry name" value="TWO-COMPONENT SENSOR PPRA"/>
    <property type="match status" value="1"/>
</dbReference>
<gene>
    <name evidence="1" type="ORF">JMJ56_28205</name>
</gene>
<evidence type="ECO:0000313" key="1">
    <source>
        <dbReference type="EMBL" id="MBL6081873.1"/>
    </source>
</evidence>
<reference evidence="1 2" key="1">
    <citation type="submission" date="2021-01" db="EMBL/GenBank/DDBJ databases">
        <title>Belnapia mucosa sp. nov. and Belnapia arida sp. nov., isolated from the Tabernas Desert (Almeria, Spain).</title>
        <authorList>
            <person name="Molina-Menor E."/>
            <person name="Vidal-Verdu A."/>
            <person name="Calonge A."/>
            <person name="Satari L."/>
            <person name="Pereto J."/>
            <person name="Porcar M."/>
        </authorList>
    </citation>
    <scope>NUCLEOTIDE SEQUENCE [LARGE SCALE GENOMIC DNA]</scope>
    <source>
        <strain evidence="1 2">T18</strain>
    </source>
</reference>
<dbReference type="Proteomes" id="UP000660885">
    <property type="component" value="Unassembled WGS sequence"/>
</dbReference>
<protein>
    <submittedName>
        <fullName evidence="1">Uncharacterized protein</fullName>
    </submittedName>
</protein>
<evidence type="ECO:0000313" key="2">
    <source>
        <dbReference type="Proteomes" id="UP000660885"/>
    </source>
</evidence>
<sequence>MARRRITEGRTEDVLRYLEASQKATERAAGLTRRLLAFARQQHLEAKPVDADRLIASLGDLVRRTMETSIGVELRPCGGTGSVMCDANELESAILNLCINARDVMPEGGRFMIGTEQMELSAADLQADQTLPGH</sequence>
<proteinExistence type="predicted"/>
<dbReference type="InterPro" id="IPR036890">
    <property type="entry name" value="HATPase_C_sf"/>
</dbReference>
<organism evidence="1 2">
    <name type="scientific">Belnapia arida</name>
    <dbReference type="NCBI Taxonomy" id="2804533"/>
    <lineage>
        <taxon>Bacteria</taxon>
        <taxon>Pseudomonadati</taxon>
        <taxon>Pseudomonadota</taxon>
        <taxon>Alphaproteobacteria</taxon>
        <taxon>Acetobacterales</taxon>
        <taxon>Roseomonadaceae</taxon>
        <taxon>Belnapia</taxon>
    </lineage>
</organism>
<keyword evidence="2" id="KW-1185">Reference proteome</keyword>
<dbReference type="EMBL" id="JAETWB010000039">
    <property type="protein sequence ID" value="MBL6081873.1"/>
    <property type="molecule type" value="Genomic_DNA"/>
</dbReference>
<dbReference type="RefSeq" id="WP_202835085.1">
    <property type="nucleotide sequence ID" value="NZ_JAETWB010000039.1"/>
</dbReference>